<dbReference type="AlphaFoldDB" id="A0A3P5XB78"/>
<organism evidence="7 8">
    <name type="scientific">Pseudogemmobacter humi</name>
    <dbReference type="NCBI Taxonomy" id="2483812"/>
    <lineage>
        <taxon>Bacteria</taxon>
        <taxon>Pseudomonadati</taxon>
        <taxon>Pseudomonadota</taxon>
        <taxon>Alphaproteobacteria</taxon>
        <taxon>Rhodobacterales</taxon>
        <taxon>Paracoccaceae</taxon>
        <taxon>Pseudogemmobacter</taxon>
    </lineage>
</organism>
<dbReference type="PANTHER" id="PTHR34605:SF3">
    <property type="entry name" value="P CELL-TYPE AGGLUTINATION PROTEIN MAP4-LIKE-RELATED"/>
    <property type="match status" value="1"/>
</dbReference>
<evidence type="ECO:0000256" key="1">
    <source>
        <dbReference type="ARBA" id="ARBA00022908"/>
    </source>
</evidence>
<keyword evidence="2 4" id="KW-0238">DNA-binding</keyword>
<dbReference type="OrthoDB" id="7718754at2"/>
<evidence type="ECO:0000256" key="3">
    <source>
        <dbReference type="ARBA" id="ARBA00023172"/>
    </source>
</evidence>
<gene>
    <name evidence="7" type="ORF">XINFAN_01887</name>
</gene>
<dbReference type="CDD" id="cd00799">
    <property type="entry name" value="INT_Cre_C"/>
    <property type="match status" value="1"/>
</dbReference>
<dbReference type="GO" id="GO:0006310">
    <property type="term" value="P:DNA recombination"/>
    <property type="evidence" value="ECO:0007669"/>
    <property type="project" value="UniProtKB-KW"/>
</dbReference>
<dbReference type="PROSITE" id="PS51900">
    <property type="entry name" value="CB"/>
    <property type="match status" value="1"/>
</dbReference>
<dbReference type="InterPro" id="IPR002104">
    <property type="entry name" value="Integrase_catalytic"/>
</dbReference>
<keyword evidence="3" id="KW-0233">DNA recombination</keyword>
<evidence type="ECO:0000259" key="6">
    <source>
        <dbReference type="PROSITE" id="PS51900"/>
    </source>
</evidence>
<evidence type="ECO:0000313" key="7">
    <source>
        <dbReference type="EMBL" id="VDC27465.1"/>
    </source>
</evidence>
<sequence>MHDLVLTPDNLQLSRANMSRTESGETEQFAINCTNDLFHSGSPIQLTEAASDLLAHAIAPNTERAYHSDLRHFRDWGGVLPAPPAMICAYVGDHAGHLAVATILRRIATLSKAHSAARLPNPCQTEIVRTTLRGLKRKHRAAQKQAKPLLRDDLFLVLDRIGDGLRDRRDRALLLLGFAGGFRRSELVTLERGDMEITRQGLIATIRRSKTDQDGAGRRIGIPHGRTRHCPVVAVEAWLTVSGIDAGPLFRPITRHGHVVPEALTGDAVSALLRERLDAAGIDPKGYSGHSLRAGFATSAAQAGVSTLKIRAQTGHASDAMLARYVREGELFTGNAAGALL</sequence>
<dbReference type="InterPro" id="IPR010998">
    <property type="entry name" value="Integrase_recombinase_N"/>
</dbReference>
<reference evidence="7 8" key="1">
    <citation type="submission" date="2018-11" db="EMBL/GenBank/DDBJ databases">
        <authorList>
            <person name="Criscuolo A."/>
        </authorList>
    </citation>
    <scope>NUCLEOTIDE SEQUENCE [LARGE SCALE GENOMIC DNA]</scope>
    <source>
        <strain evidence="7">ACIP111625</strain>
    </source>
</reference>
<dbReference type="Gene3D" id="1.10.443.10">
    <property type="entry name" value="Intergrase catalytic core"/>
    <property type="match status" value="1"/>
</dbReference>
<evidence type="ECO:0000259" key="5">
    <source>
        <dbReference type="PROSITE" id="PS51898"/>
    </source>
</evidence>
<dbReference type="SUPFAM" id="SSF47823">
    <property type="entry name" value="lambda integrase-like, N-terminal domain"/>
    <property type="match status" value="1"/>
</dbReference>
<feature type="domain" description="Core-binding (CB)" evidence="6">
    <location>
        <begin position="44"/>
        <end position="118"/>
    </location>
</feature>
<accession>A0A3P5XB78</accession>
<keyword evidence="1" id="KW-0229">DNA integration</keyword>
<keyword evidence="8" id="KW-1185">Reference proteome</keyword>
<proteinExistence type="predicted"/>
<dbReference type="GO" id="GO:0015074">
    <property type="term" value="P:DNA integration"/>
    <property type="evidence" value="ECO:0007669"/>
    <property type="project" value="UniProtKB-KW"/>
</dbReference>
<dbReference type="GO" id="GO:0003677">
    <property type="term" value="F:DNA binding"/>
    <property type="evidence" value="ECO:0007669"/>
    <property type="project" value="UniProtKB-UniRule"/>
</dbReference>
<dbReference type="SUPFAM" id="SSF56349">
    <property type="entry name" value="DNA breaking-rejoining enzymes"/>
    <property type="match status" value="1"/>
</dbReference>
<protein>
    <submittedName>
        <fullName evidence="7">Site-specific tyrosine recombinase XerD</fullName>
    </submittedName>
</protein>
<feature type="domain" description="Tyr recombinase" evidence="5">
    <location>
        <begin position="144"/>
        <end position="341"/>
    </location>
</feature>
<dbReference type="PROSITE" id="PS51898">
    <property type="entry name" value="TYR_RECOMBINASE"/>
    <property type="match status" value="1"/>
</dbReference>
<evidence type="ECO:0000256" key="2">
    <source>
        <dbReference type="ARBA" id="ARBA00023125"/>
    </source>
</evidence>
<dbReference type="Proteomes" id="UP000277498">
    <property type="component" value="Unassembled WGS sequence"/>
</dbReference>
<dbReference type="Pfam" id="PF00589">
    <property type="entry name" value="Phage_integrase"/>
    <property type="match status" value="1"/>
</dbReference>
<evidence type="ECO:0000256" key="4">
    <source>
        <dbReference type="PROSITE-ProRule" id="PRU01248"/>
    </source>
</evidence>
<dbReference type="InterPro" id="IPR013762">
    <property type="entry name" value="Integrase-like_cat_sf"/>
</dbReference>
<dbReference type="PANTHER" id="PTHR34605">
    <property type="entry name" value="PHAGE_INTEGRASE DOMAIN-CONTAINING PROTEIN"/>
    <property type="match status" value="1"/>
</dbReference>
<dbReference type="Gene3D" id="1.10.150.130">
    <property type="match status" value="1"/>
</dbReference>
<dbReference type="EMBL" id="UXAW01000060">
    <property type="protein sequence ID" value="VDC27465.1"/>
    <property type="molecule type" value="Genomic_DNA"/>
</dbReference>
<evidence type="ECO:0000313" key="8">
    <source>
        <dbReference type="Proteomes" id="UP000277498"/>
    </source>
</evidence>
<dbReference type="InterPro" id="IPR044068">
    <property type="entry name" value="CB"/>
</dbReference>
<dbReference type="InterPro" id="IPR052925">
    <property type="entry name" value="Phage_Integrase-like_Recomb"/>
</dbReference>
<dbReference type="InterPro" id="IPR011010">
    <property type="entry name" value="DNA_brk_join_enz"/>
</dbReference>
<name>A0A3P5XB78_9RHOB</name>